<dbReference type="InterPro" id="IPR013766">
    <property type="entry name" value="Thioredoxin_domain"/>
</dbReference>
<evidence type="ECO:0000256" key="9">
    <source>
        <dbReference type="ARBA" id="ARBA00032824"/>
    </source>
</evidence>
<dbReference type="Gene3D" id="3.40.30.10">
    <property type="entry name" value="Glutaredoxin"/>
    <property type="match status" value="1"/>
</dbReference>
<dbReference type="GO" id="GO:0045454">
    <property type="term" value="P:cell redox homeostasis"/>
    <property type="evidence" value="ECO:0007669"/>
    <property type="project" value="TreeGrafter"/>
</dbReference>
<keyword evidence="4" id="KW-0575">Peroxidase</keyword>
<evidence type="ECO:0000259" key="13">
    <source>
        <dbReference type="PROSITE" id="PS51352"/>
    </source>
</evidence>
<evidence type="ECO:0000313" key="14">
    <source>
        <dbReference type="EMBL" id="ALF60389.1"/>
    </source>
</evidence>
<dbReference type="PANTHER" id="PTHR42801">
    <property type="entry name" value="THIOREDOXIN-DEPENDENT PEROXIDE REDUCTASE"/>
    <property type="match status" value="1"/>
</dbReference>
<evidence type="ECO:0000256" key="10">
    <source>
        <dbReference type="ARBA" id="ARBA00038489"/>
    </source>
</evidence>
<evidence type="ECO:0000313" key="15">
    <source>
        <dbReference type="Proteomes" id="UP000059847"/>
    </source>
</evidence>
<keyword evidence="7" id="KW-1015">Disulfide bond</keyword>
<keyword evidence="6" id="KW-0560">Oxidoreductase</keyword>
<dbReference type="EMBL" id="CP012678">
    <property type="protein sequence ID" value="ALF60389.1"/>
    <property type="molecule type" value="Genomic_DNA"/>
</dbReference>
<dbReference type="InterPro" id="IPR050924">
    <property type="entry name" value="Peroxiredoxin_BCP/PrxQ"/>
</dbReference>
<dbReference type="AlphaFoldDB" id="A0A0M4U7U9"/>
<evidence type="ECO:0000256" key="3">
    <source>
        <dbReference type="ARBA" id="ARBA00013017"/>
    </source>
</evidence>
<dbReference type="InterPro" id="IPR036249">
    <property type="entry name" value="Thioredoxin-like_sf"/>
</dbReference>
<proteinExistence type="inferred from homology"/>
<accession>A0A0M4U7U9</accession>
<dbReference type="Proteomes" id="UP000059847">
    <property type="component" value="Chromosome"/>
</dbReference>
<comment type="function">
    <text evidence="1">Thiol-specific peroxidase that catalyzes the reduction of hydrogen peroxide and organic hydroperoxides to water and alcohols, respectively. Plays a role in cell protection against oxidative stress by detoxifying peroxides and as sensor of hydrogen peroxide-mediated signaling events.</text>
</comment>
<comment type="similarity">
    <text evidence="10">Belongs to the peroxiredoxin family. BCP/PrxQ subfamily.</text>
</comment>
<dbReference type="InterPro" id="IPR000866">
    <property type="entry name" value="AhpC/TSA"/>
</dbReference>
<dbReference type="FunFam" id="3.40.30.10:FF:000007">
    <property type="entry name" value="Thioredoxin-dependent thiol peroxidase"/>
    <property type="match status" value="1"/>
</dbReference>
<dbReference type="STRING" id="45610.AOC03_10335"/>
<keyword evidence="8" id="KW-0676">Redox-active center</keyword>
<dbReference type="GO" id="GO:0008379">
    <property type="term" value="F:thioredoxin peroxidase activity"/>
    <property type="evidence" value="ECO:0007669"/>
    <property type="project" value="TreeGrafter"/>
</dbReference>
<gene>
    <name evidence="14" type="ORF">AOC03_10335</name>
</gene>
<evidence type="ECO:0000256" key="1">
    <source>
        <dbReference type="ARBA" id="ARBA00003330"/>
    </source>
</evidence>
<evidence type="ECO:0000256" key="11">
    <source>
        <dbReference type="ARBA" id="ARBA00042639"/>
    </source>
</evidence>
<dbReference type="SUPFAM" id="SSF52833">
    <property type="entry name" value="Thioredoxin-like"/>
    <property type="match status" value="1"/>
</dbReference>
<dbReference type="EC" id="1.11.1.24" evidence="3"/>
<organism evidence="14 15">
    <name type="scientific">Psychrobacter urativorans</name>
    <dbReference type="NCBI Taxonomy" id="45610"/>
    <lineage>
        <taxon>Bacteria</taxon>
        <taxon>Pseudomonadati</taxon>
        <taxon>Pseudomonadota</taxon>
        <taxon>Gammaproteobacteria</taxon>
        <taxon>Moraxellales</taxon>
        <taxon>Moraxellaceae</taxon>
        <taxon>Psychrobacter</taxon>
    </lineage>
</organism>
<sequence>MMAKPTTEVIALPEFPVTIVRELDGNFIHDDISLKELIEHKKKGLILYFYPKDDTPGCTTQATDFTANINAFDALGYDIIGVSRDSVESHKKFLDKYDLQIPLISDSDEKLCQYFDVIKEKNMYGKMTMGLVRSAFVFDKEGTLTHAQRNLRAAGYTERLLTELAPAS</sequence>
<keyword evidence="5" id="KW-0049">Antioxidant</keyword>
<evidence type="ECO:0000256" key="12">
    <source>
        <dbReference type="ARBA" id="ARBA00049091"/>
    </source>
</evidence>
<evidence type="ECO:0000256" key="5">
    <source>
        <dbReference type="ARBA" id="ARBA00022862"/>
    </source>
</evidence>
<protein>
    <recommendedName>
        <fullName evidence="3">thioredoxin-dependent peroxiredoxin</fullName>
        <ecNumber evidence="3">1.11.1.24</ecNumber>
    </recommendedName>
    <alternativeName>
        <fullName evidence="9">Thioredoxin peroxidase</fullName>
    </alternativeName>
    <alternativeName>
        <fullName evidence="11">Thioredoxin-dependent peroxiredoxin Bcp</fullName>
    </alternativeName>
</protein>
<comment type="subunit">
    <text evidence="2">Monomer.</text>
</comment>
<evidence type="ECO:0000256" key="7">
    <source>
        <dbReference type="ARBA" id="ARBA00023157"/>
    </source>
</evidence>
<evidence type="ECO:0000256" key="4">
    <source>
        <dbReference type="ARBA" id="ARBA00022559"/>
    </source>
</evidence>
<reference evidence="14 15" key="1">
    <citation type="submission" date="2015-09" db="EMBL/GenBank/DDBJ databases">
        <title>Complete genome of Psychrobacter urativorans R10.10B.</title>
        <authorList>
            <person name="See-Too W.S."/>
            <person name="Chan K.G."/>
        </authorList>
    </citation>
    <scope>NUCLEOTIDE SEQUENCE [LARGE SCALE GENOMIC DNA]</scope>
    <source>
        <strain evidence="14 15">R10.10B</strain>
    </source>
</reference>
<dbReference type="OrthoDB" id="9812811at2"/>
<keyword evidence="15" id="KW-1185">Reference proteome</keyword>
<dbReference type="GO" id="GO:0005737">
    <property type="term" value="C:cytoplasm"/>
    <property type="evidence" value="ECO:0007669"/>
    <property type="project" value="TreeGrafter"/>
</dbReference>
<dbReference type="CDD" id="cd03017">
    <property type="entry name" value="PRX_BCP"/>
    <property type="match status" value="1"/>
</dbReference>
<feature type="domain" description="Thioredoxin" evidence="13">
    <location>
        <begin position="6"/>
        <end position="168"/>
    </location>
</feature>
<comment type="catalytic activity">
    <reaction evidence="12">
        <text>a hydroperoxide + [thioredoxin]-dithiol = an alcohol + [thioredoxin]-disulfide + H2O</text>
        <dbReference type="Rhea" id="RHEA:62620"/>
        <dbReference type="Rhea" id="RHEA-COMP:10698"/>
        <dbReference type="Rhea" id="RHEA-COMP:10700"/>
        <dbReference type="ChEBI" id="CHEBI:15377"/>
        <dbReference type="ChEBI" id="CHEBI:29950"/>
        <dbReference type="ChEBI" id="CHEBI:30879"/>
        <dbReference type="ChEBI" id="CHEBI:35924"/>
        <dbReference type="ChEBI" id="CHEBI:50058"/>
        <dbReference type="EC" id="1.11.1.24"/>
    </reaction>
</comment>
<evidence type="ECO:0000256" key="2">
    <source>
        <dbReference type="ARBA" id="ARBA00011245"/>
    </source>
</evidence>
<dbReference type="KEGG" id="pur:AOC03_10335"/>
<dbReference type="Pfam" id="PF00578">
    <property type="entry name" value="AhpC-TSA"/>
    <property type="match status" value="1"/>
</dbReference>
<evidence type="ECO:0000256" key="8">
    <source>
        <dbReference type="ARBA" id="ARBA00023284"/>
    </source>
</evidence>
<name>A0A0M4U7U9_9GAMM</name>
<dbReference type="PROSITE" id="PS51352">
    <property type="entry name" value="THIOREDOXIN_2"/>
    <property type="match status" value="1"/>
</dbReference>
<dbReference type="PANTHER" id="PTHR42801:SF4">
    <property type="entry name" value="AHPC_TSA FAMILY PROTEIN"/>
    <property type="match status" value="1"/>
</dbReference>
<dbReference type="GO" id="GO:0034599">
    <property type="term" value="P:cellular response to oxidative stress"/>
    <property type="evidence" value="ECO:0007669"/>
    <property type="project" value="TreeGrafter"/>
</dbReference>
<evidence type="ECO:0000256" key="6">
    <source>
        <dbReference type="ARBA" id="ARBA00023002"/>
    </source>
</evidence>